<keyword evidence="1" id="KW-1133">Transmembrane helix</keyword>
<organism evidence="2 3">
    <name type="scientific">Campylobacter ureolyticus</name>
    <dbReference type="NCBI Taxonomy" id="827"/>
    <lineage>
        <taxon>Bacteria</taxon>
        <taxon>Pseudomonadati</taxon>
        <taxon>Campylobacterota</taxon>
        <taxon>Epsilonproteobacteria</taxon>
        <taxon>Campylobacterales</taxon>
        <taxon>Campylobacteraceae</taxon>
        <taxon>Campylobacter</taxon>
    </lineage>
</organism>
<sequence>MTNEKFQISLTNKRIFLVKIQAIIFLVGMAFAMYFGGLEALKSFNKIDIVDILLAVIFGALTEAVFYKIYILFFSIILVLKAFYLYDYKLSKKYLFGMLLNLLPIYICLVNLYTLNNLYISLSIYLTCIFIYLCSISVVNKFYKLINEILLFKSFLYINFSTIFMAVLYIGLLYDNYAIKGKELGFFIALLGVVVAIFLPLSIWLSIPLNLINEYRYFKKELNKNSNKISN</sequence>
<feature type="transmembrane region" description="Helical" evidence="1">
    <location>
        <begin position="186"/>
        <end position="212"/>
    </location>
</feature>
<gene>
    <name evidence="2" type="ORF">O6B32_02855</name>
</gene>
<dbReference type="Proteomes" id="UP001075225">
    <property type="component" value="Unassembled WGS sequence"/>
</dbReference>
<evidence type="ECO:0000256" key="1">
    <source>
        <dbReference type="SAM" id="Phobius"/>
    </source>
</evidence>
<proteinExistence type="predicted"/>
<feature type="transmembrane region" description="Helical" evidence="1">
    <location>
        <begin position="94"/>
        <end position="113"/>
    </location>
</feature>
<evidence type="ECO:0000313" key="2">
    <source>
        <dbReference type="EMBL" id="MCZ6159411.1"/>
    </source>
</evidence>
<reference evidence="2" key="1">
    <citation type="submission" date="2022-12" db="EMBL/GenBank/DDBJ databases">
        <title>Species Delineation and Comparative Genomics within the Campylobacter ureolyticus Complex.</title>
        <authorList>
            <person name="Maki J."/>
            <person name="Howard M."/>
            <person name="Connelly S."/>
            <person name="Hardy D.J."/>
            <person name="Cameron A."/>
        </authorList>
    </citation>
    <scope>NUCLEOTIDE SEQUENCE</scope>
    <source>
        <strain evidence="2">URMC_787</strain>
    </source>
</reference>
<name>A0A9Q4KKP3_9BACT</name>
<feature type="transmembrane region" description="Helical" evidence="1">
    <location>
        <begin position="155"/>
        <end position="174"/>
    </location>
</feature>
<feature type="transmembrane region" description="Helical" evidence="1">
    <location>
        <begin position="119"/>
        <end position="143"/>
    </location>
</feature>
<comment type="caution">
    <text evidence="2">The sequence shown here is derived from an EMBL/GenBank/DDBJ whole genome shotgun (WGS) entry which is preliminary data.</text>
</comment>
<protein>
    <submittedName>
        <fullName evidence="2">Uncharacterized protein</fullName>
    </submittedName>
</protein>
<feature type="transmembrane region" description="Helical" evidence="1">
    <location>
        <begin position="15"/>
        <end position="36"/>
    </location>
</feature>
<evidence type="ECO:0000313" key="3">
    <source>
        <dbReference type="Proteomes" id="UP001075225"/>
    </source>
</evidence>
<keyword evidence="1" id="KW-0812">Transmembrane</keyword>
<dbReference type="RefSeq" id="WP_269484458.1">
    <property type="nucleotide sequence ID" value="NZ_JAPXGL010000002.1"/>
</dbReference>
<accession>A0A9Q4KKP3</accession>
<dbReference type="AlphaFoldDB" id="A0A9Q4KKP3"/>
<dbReference type="EMBL" id="JAPXGO010000002">
    <property type="protein sequence ID" value="MCZ6159411.1"/>
    <property type="molecule type" value="Genomic_DNA"/>
</dbReference>
<keyword evidence="1" id="KW-0472">Membrane</keyword>
<feature type="transmembrane region" description="Helical" evidence="1">
    <location>
        <begin position="67"/>
        <end position="87"/>
    </location>
</feature>